<feature type="transmembrane region" description="Helical" evidence="2">
    <location>
        <begin position="369"/>
        <end position="391"/>
    </location>
</feature>
<feature type="compositionally biased region" description="Polar residues" evidence="1">
    <location>
        <begin position="43"/>
        <end position="54"/>
    </location>
</feature>
<evidence type="ECO:0000313" key="3">
    <source>
        <dbReference type="EMBL" id="EFG26259.1"/>
    </source>
</evidence>
<feature type="transmembrane region" description="Helical" evidence="2">
    <location>
        <begin position="690"/>
        <end position="713"/>
    </location>
</feature>
<feature type="transmembrane region" description="Helical" evidence="2">
    <location>
        <begin position="954"/>
        <end position="971"/>
    </location>
</feature>
<feature type="transmembrane region" description="Helical" evidence="2">
    <location>
        <begin position="526"/>
        <end position="542"/>
    </location>
</feature>
<feature type="transmembrane region" description="Helical" evidence="2">
    <location>
        <begin position="341"/>
        <end position="363"/>
    </location>
</feature>
<evidence type="ECO:0000256" key="1">
    <source>
        <dbReference type="SAM" id="MobiDB-lite"/>
    </source>
</evidence>
<dbReference type="InterPro" id="IPR058062">
    <property type="entry name" value="SCO7613_C"/>
</dbReference>
<name>W5IHH0_SCAIO</name>
<keyword evidence="2" id="KW-0812">Transmembrane</keyword>
<feature type="transmembrane region" description="Helical" evidence="2">
    <location>
        <begin position="548"/>
        <end position="565"/>
    </location>
</feature>
<keyword evidence="2" id="KW-0472">Membrane</keyword>
<feature type="transmembrane region" description="Helical" evidence="2">
    <location>
        <begin position="455"/>
        <end position="480"/>
    </location>
</feature>
<dbReference type="EMBL" id="ADCX01000013">
    <property type="protein sequence ID" value="EFG26259.1"/>
    <property type="molecule type" value="Genomic_DNA"/>
</dbReference>
<evidence type="ECO:0000313" key="4">
    <source>
        <dbReference type="Proteomes" id="UP000005777"/>
    </source>
</evidence>
<organism evidence="3 4">
    <name type="scientific">Scardovia inopinata F0304</name>
    <dbReference type="NCBI Taxonomy" id="641146"/>
    <lineage>
        <taxon>Bacteria</taxon>
        <taxon>Bacillati</taxon>
        <taxon>Actinomycetota</taxon>
        <taxon>Actinomycetes</taxon>
        <taxon>Bifidobacteriales</taxon>
        <taxon>Bifidobacteriaceae</taxon>
        <taxon>Scardovia</taxon>
    </lineage>
</organism>
<feature type="region of interest" description="Disordered" evidence="1">
    <location>
        <begin position="1"/>
        <end position="70"/>
    </location>
</feature>
<feature type="transmembrane region" description="Helical" evidence="2">
    <location>
        <begin position="898"/>
        <end position="916"/>
    </location>
</feature>
<feature type="transmembrane region" description="Helical" evidence="2">
    <location>
        <begin position="1005"/>
        <end position="1023"/>
    </location>
</feature>
<feature type="transmembrane region" description="Helical" evidence="2">
    <location>
        <begin position="612"/>
        <end position="631"/>
    </location>
</feature>
<dbReference type="Proteomes" id="UP000005777">
    <property type="component" value="Unassembled WGS sequence"/>
</dbReference>
<feature type="transmembrane region" description="Helical" evidence="2">
    <location>
        <begin position="978"/>
        <end position="999"/>
    </location>
</feature>
<dbReference type="eggNOG" id="COG3170">
    <property type="taxonomic scope" value="Bacteria"/>
</dbReference>
<dbReference type="NCBIfam" id="NF047321">
    <property type="entry name" value="SCO7613_CTERM"/>
    <property type="match status" value="1"/>
</dbReference>
<feature type="compositionally biased region" description="Polar residues" evidence="1">
    <location>
        <begin position="1"/>
        <end position="29"/>
    </location>
</feature>
<feature type="transmembrane region" description="Helical" evidence="2">
    <location>
        <begin position="874"/>
        <end position="892"/>
    </location>
</feature>
<dbReference type="HOGENOM" id="CLU_292542_0_0_11"/>
<reference evidence="3 4" key="1">
    <citation type="submission" date="2012-01" db="EMBL/GenBank/DDBJ databases">
        <title>The Genome Sequence of Scardovia inopinata F0304.</title>
        <authorList>
            <consortium name="The Broad Institute Genome Sequencing Platform"/>
            <person name="Earl A."/>
            <person name="Ward D."/>
            <person name="Feldgarden M."/>
            <person name="Gevers D."/>
            <person name="Izard J."/>
            <person name="Baranova O.V."/>
            <person name="Blanton J.M."/>
            <person name="Tanner A.C."/>
            <person name="Dewhirst F.E."/>
            <person name="Young S.K."/>
            <person name="Zeng Q."/>
            <person name="Gargeya S."/>
            <person name="Fitzgerald M."/>
            <person name="Haas B."/>
            <person name="Abouelleil A."/>
            <person name="Alvarado L."/>
            <person name="Arachchi H.M."/>
            <person name="Berlin A."/>
            <person name="Chapman S.B."/>
            <person name="Gearin G."/>
            <person name="Goldberg J."/>
            <person name="Griggs A."/>
            <person name="Gujja S."/>
            <person name="Hansen M."/>
            <person name="Heiman D."/>
            <person name="Howarth C."/>
            <person name="Larimer J."/>
            <person name="Lui A."/>
            <person name="MacDonald P.J."/>
            <person name="McCowen C."/>
            <person name="Montmayeur A."/>
            <person name="Murphy C."/>
            <person name="Neiman D."/>
            <person name="Pearson M."/>
            <person name="Priest M."/>
            <person name="Roberts A."/>
            <person name="Saif S."/>
            <person name="Shea T."/>
            <person name="Sisk P."/>
            <person name="Stolte C."/>
            <person name="Sykes S."/>
            <person name="Wortman J."/>
            <person name="Nusbaum C."/>
            <person name="Birren B."/>
        </authorList>
    </citation>
    <scope>NUCLEOTIDE SEQUENCE [LARGE SCALE GENOMIC DNA]</scope>
    <source>
        <strain evidence="3 4">F0304</strain>
    </source>
</reference>
<feature type="transmembrane region" description="Helical" evidence="2">
    <location>
        <begin position="500"/>
        <end position="519"/>
    </location>
</feature>
<sequence>MSDTGNQGFQGAQTSPHQADFGQRSSFQTGPDKPVYAWPRSLSDLTNQGLNPDTLTPADGSGYTPNGIRLDDPRMKQVRELGRRIADLLLRRIAVMEEIRHSTAGAGNQNQVPYAWPHSVQQLRSQTLSPDTFQPLTNPRLTRLGLDLTDPRMREVRELSLKAADLFEQRLRVMQDMRKDPVPAQTPFPSNYSNQSGMPIAGTDSLQVHPETGKAVNQEQSRNSLQIFLLSCGVGLLILAAIVFAAVSYRMMNNGGRAVSLAVVGIISLLCALLSAKKVAVTAQGLGWLAAATLVVDSLFLQYAHVIPAVGDRLLWPVYFLCTSLILGLGYVLGRLMKRPLWSLAMSSMIIFSAGLGFLPCIFNYSNTLIFGSILSFTAVMVAMLALRLFVFRRPSKQSSPAEIALGPGLAFPAGAGPVAPAGAIPGPRLAFPAGIPTGSMPPQQKRRKSDESRLSTTTWILTLLTFVCAVCVTSSYILAPLFFPNNHTWGSWYIFSSNGWINCVATLLLIVPAFLLALVEPNLRWILFVLGTFLILNLAALPGSSDLVNLSIMIISFAWMLLAGKVRSQTRSFNGRWNLTRPEYLALIGTALIMIPLLPVLRAVFAMKLNFVMGSFYAAAYLVMLVLYRLGLVNSPNTSARILTDTALTMGFLVFVNNVISESTSGFYFSFAPADEASTTMDTIVADNVGFLFILISSCLLYALITIVLGILGRSIDSSLTAAAPLPVGSVAPPAPFESTPAGPALTPAGAVPPAPVAPAPGFSASPGITGFAAPAVSSAPAVTPAPGASSGSRRSLLTIAHITSREQGALAICFTSAMTLQVCMWAITTDSKKIPPIVTPVVTVVFLVVVLLTVLFFTLGSKTLSAALELRRSYIIATIIAALGISIYNAKVNSPLGYEVPLICLGALAFADGVMRMRSNPRLSSWAAVGWGSALLVIPSMAILIYKDSILRSVYILLICLIMIVIGALMRWKAPLSMGAVCLVIHVLVKTWSYLVMVSQNYWWIWLALGGIILIALAASFERIKRFRDSFHQMR</sequence>
<feature type="transmembrane region" description="Helical" evidence="2">
    <location>
        <begin position="928"/>
        <end position="948"/>
    </location>
</feature>
<keyword evidence="4" id="KW-1185">Reference proteome</keyword>
<feature type="transmembrane region" description="Helical" evidence="2">
    <location>
        <begin position="585"/>
        <end position="606"/>
    </location>
</feature>
<feature type="transmembrane region" description="Helical" evidence="2">
    <location>
        <begin position="286"/>
        <end position="304"/>
    </location>
</feature>
<evidence type="ECO:0000256" key="2">
    <source>
        <dbReference type="SAM" id="Phobius"/>
    </source>
</evidence>
<dbReference type="RefSeq" id="WP_006293732.1">
    <property type="nucleotide sequence ID" value="NZ_GG770226.1"/>
</dbReference>
<feature type="transmembrane region" description="Helical" evidence="2">
    <location>
        <begin position="227"/>
        <end position="249"/>
    </location>
</feature>
<proteinExistence type="predicted"/>
<feature type="transmembrane region" description="Helical" evidence="2">
    <location>
        <begin position="255"/>
        <end position="274"/>
    </location>
</feature>
<accession>W5IHH0</accession>
<feature type="transmembrane region" description="Helical" evidence="2">
    <location>
        <begin position="316"/>
        <end position="334"/>
    </location>
</feature>
<keyword evidence="2" id="KW-1133">Transmembrane helix</keyword>
<gene>
    <name evidence="3" type="ORF">HMPREF9020_01342</name>
</gene>
<feature type="transmembrane region" description="Helical" evidence="2">
    <location>
        <begin position="811"/>
        <end position="830"/>
    </location>
</feature>
<comment type="caution">
    <text evidence="3">The sequence shown here is derived from an EMBL/GenBank/DDBJ whole genome shotgun (WGS) entry which is preliminary data.</text>
</comment>
<dbReference type="AlphaFoldDB" id="W5IHH0"/>
<protein>
    <submittedName>
        <fullName evidence="3">Uncharacterized protein</fullName>
    </submittedName>
</protein>
<feature type="transmembrane region" description="Helical" evidence="2">
    <location>
        <begin position="836"/>
        <end position="862"/>
    </location>
</feature>